<gene>
    <name evidence="3" type="ORF">BV898_12148</name>
</gene>
<proteinExistence type="predicted"/>
<comment type="caution">
    <text evidence="3">The sequence shown here is derived from an EMBL/GenBank/DDBJ whole genome shotgun (WGS) entry which is preliminary data.</text>
</comment>
<feature type="region of interest" description="Disordered" evidence="1">
    <location>
        <begin position="68"/>
        <end position="93"/>
    </location>
</feature>
<feature type="region of interest" description="Disordered" evidence="1">
    <location>
        <begin position="118"/>
        <end position="170"/>
    </location>
</feature>
<feature type="transmembrane region" description="Helical" evidence="2">
    <location>
        <begin position="356"/>
        <end position="377"/>
    </location>
</feature>
<keyword evidence="4" id="KW-1185">Reference proteome</keyword>
<organism evidence="3 4">
    <name type="scientific">Hypsibius exemplaris</name>
    <name type="common">Freshwater tardigrade</name>
    <dbReference type="NCBI Taxonomy" id="2072580"/>
    <lineage>
        <taxon>Eukaryota</taxon>
        <taxon>Metazoa</taxon>
        <taxon>Ecdysozoa</taxon>
        <taxon>Tardigrada</taxon>
        <taxon>Eutardigrada</taxon>
        <taxon>Parachela</taxon>
        <taxon>Hypsibioidea</taxon>
        <taxon>Hypsibiidae</taxon>
        <taxon>Hypsibius</taxon>
    </lineage>
</organism>
<feature type="transmembrane region" description="Helical" evidence="2">
    <location>
        <begin position="20"/>
        <end position="43"/>
    </location>
</feature>
<keyword evidence="2" id="KW-1133">Transmembrane helix</keyword>
<evidence type="ECO:0000313" key="3">
    <source>
        <dbReference type="EMBL" id="OQV13605.1"/>
    </source>
</evidence>
<feature type="compositionally biased region" description="Polar residues" evidence="1">
    <location>
        <begin position="432"/>
        <end position="445"/>
    </location>
</feature>
<reference evidence="4" key="1">
    <citation type="submission" date="2017-01" db="EMBL/GenBank/DDBJ databases">
        <title>Comparative genomics of anhydrobiosis in the tardigrade Hypsibius dujardini.</title>
        <authorList>
            <person name="Yoshida Y."/>
            <person name="Koutsovoulos G."/>
            <person name="Laetsch D."/>
            <person name="Stevens L."/>
            <person name="Kumar S."/>
            <person name="Horikawa D."/>
            <person name="Ishino K."/>
            <person name="Komine S."/>
            <person name="Tomita M."/>
            <person name="Blaxter M."/>
            <person name="Arakawa K."/>
        </authorList>
    </citation>
    <scope>NUCLEOTIDE SEQUENCE [LARGE SCALE GENOMIC DNA]</scope>
    <source>
        <strain evidence="4">Z151</strain>
    </source>
</reference>
<feature type="compositionally biased region" description="Low complexity" evidence="1">
    <location>
        <begin position="68"/>
        <end position="83"/>
    </location>
</feature>
<sequence>MCNTSRPGGARRTATAHFVIGSLAIVWQVSVLVLAIGSGWMWYSAAYQHLPFNSQTLPEYFNSSSTPYPSTTDTWASNTSTDDSTPDYDSTERPVTGGVWINLGNGSTFFRPAIHFTRQTPNNSTRPHPQRPTDPAPWFGANTTQNSSSEHHHGGHRTSPSPWSWWSTTDSSVSNGTTPSWWSFWGTNSTVIPPTPVVEWPGWEWVANLTVTPTPVVEWPDWSWGSTNGTWGNRTRVHRHTNQTTGSDNATKGGNSTAYGMAATSIGLFAGMWYFFVGFAAARFAKLSSPDAPPSAVFLQLQALSHFKIISAIGVFVSLAFLLFSTALTVMMSYWWDRYLWYLPQYGFETIPAQPAILMPMILHAMHGVLALIELIICMRGVCATFPTPTEGSKTASSTKSAPFQLNVHQHRYATKNPFEEEEKSDLPPPYSSGNPFFNANDSDI</sequence>
<name>A0A1W0WEG3_HYPEX</name>
<feature type="compositionally biased region" description="Polar residues" evidence="1">
    <location>
        <begin position="118"/>
        <end position="127"/>
    </location>
</feature>
<feature type="transmembrane region" description="Helical" evidence="2">
    <location>
        <begin position="309"/>
        <end position="336"/>
    </location>
</feature>
<dbReference type="Proteomes" id="UP000192578">
    <property type="component" value="Unassembled WGS sequence"/>
</dbReference>
<keyword evidence="2" id="KW-0812">Transmembrane</keyword>
<keyword evidence="2" id="KW-0472">Membrane</keyword>
<dbReference type="EMBL" id="MTYJ01000120">
    <property type="protein sequence ID" value="OQV13605.1"/>
    <property type="molecule type" value="Genomic_DNA"/>
</dbReference>
<protein>
    <submittedName>
        <fullName evidence="3">Uncharacterized protein</fullName>
    </submittedName>
</protein>
<feature type="transmembrane region" description="Helical" evidence="2">
    <location>
        <begin position="258"/>
        <end position="282"/>
    </location>
</feature>
<evidence type="ECO:0000256" key="2">
    <source>
        <dbReference type="SAM" id="Phobius"/>
    </source>
</evidence>
<feature type="compositionally biased region" description="Low complexity" evidence="1">
    <location>
        <begin position="158"/>
        <end position="170"/>
    </location>
</feature>
<feature type="region of interest" description="Disordered" evidence="1">
    <location>
        <begin position="415"/>
        <end position="445"/>
    </location>
</feature>
<accession>A0A1W0WEG3</accession>
<evidence type="ECO:0000313" key="4">
    <source>
        <dbReference type="Proteomes" id="UP000192578"/>
    </source>
</evidence>
<evidence type="ECO:0000256" key="1">
    <source>
        <dbReference type="SAM" id="MobiDB-lite"/>
    </source>
</evidence>
<dbReference type="AlphaFoldDB" id="A0A1W0WEG3"/>